<feature type="region of interest" description="Disordered" evidence="1">
    <location>
        <begin position="1"/>
        <end position="37"/>
    </location>
</feature>
<name>A0A9Q0MKU5_BLOTA</name>
<reference evidence="2" key="1">
    <citation type="submission" date="2022-12" db="EMBL/GenBank/DDBJ databases">
        <title>Genome assemblies of Blomia tropicalis.</title>
        <authorList>
            <person name="Cui Y."/>
        </authorList>
    </citation>
    <scope>NUCLEOTIDE SEQUENCE</scope>
    <source>
        <tissue evidence="2">Adult mites</tissue>
    </source>
</reference>
<organism evidence="2 3">
    <name type="scientific">Blomia tropicalis</name>
    <name type="common">Mite</name>
    <dbReference type="NCBI Taxonomy" id="40697"/>
    <lineage>
        <taxon>Eukaryota</taxon>
        <taxon>Metazoa</taxon>
        <taxon>Ecdysozoa</taxon>
        <taxon>Arthropoda</taxon>
        <taxon>Chelicerata</taxon>
        <taxon>Arachnida</taxon>
        <taxon>Acari</taxon>
        <taxon>Acariformes</taxon>
        <taxon>Sarcoptiformes</taxon>
        <taxon>Astigmata</taxon>
        <taxon>Glycyphagoidea</taxon>
        <taxon>Echimyopodidae</taxon>
        <taxon>Blomia</taxon>
    </lineage>
</organism>
<sequence length="213" mass="25007">MKSGPSISTQGKSNLMNGDKMSPSTSSSKGPKTTFSYRRKDYMNMRRIIRNSQHSPYFYRKLLREVQKKFYNYDTILSTKHFSHLEDLFKDIFYNSKLYKTSRLSGESSDKKRALSYDDLQKMLNRSSRRDMSPDLNRKKGEQNYTSTDDSGDMSESAIRLIQYEEDHLSQINEDTIAHAMKPKKVSTKQFLTQMERQKIKYVNRCYTSSNES</sequence>
<feature type="compositionally biased region" description="Polar residues" evidence="1">
    <location>
        <begin position="1"/>
        <end position="16"/>
    </location>
</feature>
<evidence type="ECO:0000256" key="1">
    <source>
        <dbReference type="SAM" id="MobiDB-lite"/>
    </source>
</evidence>
<gene>
    <name evidence="2" type="ORF">RDWZM_004255</name>
</gene>
<evidence type="ECO:0000313" key="3">
    <source>
        <dbReference type="Proteomes" id="UP001142055"/>
    </source>
</evidence>
<evidence type="ECO:0000313" key="2">
    <source>
        <dbReference type="EMBL" id="KAJ6225710.1"/>
    </source>
</evidence>
<keyword evidence="3" id="KW-1185">Reference proteome</keyword>
<feature type="compositionally biased region" description="Basic and acidic residues" evidence="1">
    <location>
        <begin position="128"/>
        <end position="142"/>
    </location>
</feature>
<proteinExistence type="predicted"/>
<dbReference type="Proteomes" id="UP001142055">
    <property type="component" value="Chromosome 1"/>
</dbReference>
<accession>A0A9Q0MKU5</accession>
<feature type="region of interest" description="Disordered" evidence="1">
    <location>
        <begin position="122"/>
        <end position="154"/>
    </location>
</feature>
<comment type="caution">
    <text evidence="2">The sequence shown here is derived from an EMBL/GenBank/DDBJ whole genome shotgun (WGS) entry which is preliminary data.</text>
</comment>
<dbReference type="EMBL" id="JAPWDV010000001">
    <property type="protein sequence ID" value="KAJ6225710.1"/>
    <property type="molecule type" value="Genomic_DNA"/>
</dbReference>
<protein>
    <submittedName>
        <fullName evidence="2">Uncharacterized protein</fullName>
    </submittedName>
</protein>
<dbReference type="AlphaFoldDB" id="A0A9Q0MKU5"/>
<feature type="compositionally biased region" description="Low complexity" evidence="1">
    <location>
        <begin position="22"/>
        <end position="36"/>
    </location>
</feature>